<protein>
    <submittedName>
        <fullName evidence="2">Uncharacterized protein</fullName>
    </submittedName>
</protein>
<accession>A0A316U0B8</accession>
<dbReference type="GO" id="GO:0046872">
    <property type="term" value="F:metal ion binding"/>
    <property type="evidence" value="ECO:0007669"/>
    <property type="project" value="InterPro"/>
</dbReference>
<reference evidence="2 3" key="1">
    <citation type="submission" date="2018-05" db="EMBL/GenBank/DDBJ databases">
        <title>Rhodohalobacter halophilus gen. nov., sp. nov., a moderately halophilic member of the family Balneolaceae.</title>
        <authorList>
            <person name="Liu Z.-W."/>
        </authorList>
    </citation>
    <scope>NUCLEOTIDE SEQUENCE [LARGE SCALE GENOMIC DNA]</scope>
    <source>
        <strain evidence="2 3">8A47</strain>
    </source>
</reference>
<dbReference type="RefSeq" id="WP_109646899.1">
    <property type="nucleotide sequence ID" value="NZ_QGGB01000007.1"/>
</dbReference>
<feature type="region of interest" description="Disordered" evidence="1">
    <location>
        <begin position="166"/>
        <end position="188"/>
    </location>
</feature>
<name>A0A316U0B8_9BACT</name>
<evidence type="ECO:0000313" key="2">
    <source>
        <dbReference type="EMBL" id="PWN06106.1"/>
    </source>
</evidence>
<dbReference type="SUPFAM" id="SSF49363">
    <property type="entry name" value="Purple acid phosphatase, N-terminal domain"/>
    <property type="match status" value="1"/>
</dbReference>
<proteinExistence type="predicted"/>
<evidence type="ECO:0000256" key="1">
    <source>
        <dbReference type="SAM" id="MobiDB-lite"/>
    </source>
</evidence>
<comment type="caution">
    <text evidence="2">The sequence shown here is derived from an EMBL/GenBank/DDBJ whole genome shotgun (WGS) entry which is preliminary data.</text>
</comment>
<dbReference type="InterPro" id="IPR008963">
    <property type="entry name" value="Purple_acid_Pase-like_N"/>
</dbReference>
<feature type="compositionally biased region" description="Polar residues" evidence="1">
    <location>
        <begin position="171"/>
        <end position="188"/>
    </location>
</feature>
<gene>
    <name evidence="2" type="ORF">DDZ15_09640</name>
</gene>
<sequence length="188" mass="20821">MSKISGKKFGEPFKMRVVSGMLLDGSIQVSWATGEKASSQMDWGISPDDLLTTPEYNSEPQDMVRYHRLWFPTTYLDTRHYFRVRSRTISDRVGESPIYMVIVPPGVTMQVGGKLTAEIELEIIPLSDVEFISQSLPTTLPTTNTEPISSDSPATIEPVIDATKTLDHESSQSSSGNNLKTSFSITIT</sequence>
<dbReference type="Proteomes" id="UP000245533">
    <property type="component" value="Unassembled WGS sequence"/>
</dbReference>
<evidence type="ECO:0000313" key="3">
    <source>
        <dbReference type="Proteomes" id="UP000245533"/>
    </source>
</evidence>
<dbReference type="GO" id="GO:0003993">
    <property type="term" value="F:acid phosphatase activity"/>
    <property type="evidence" value="ECO:0007669"/>
    <property type="project" value="InterPro"/>
</dbReference>
<dbReference type="OrthoDB" id="1524032at2"/>
<dbReference type="AlphaFoldDB" id="A0A316U0B8"/>
<dbReference type="EMBL" id="QGGB01000007">
    <property type="protein sequence ID" value="PWN06106.1"/>
    <property type="molecule type" value="Genomic_DNA"/>
</dbReference>
<keyword evidence="3" id="KW-1185">Reference proteome</keyword>
<organism evidence="2 3">
    <name type="scientific">Rhodohalobacter mucosus</name>
    <dbReference type="NCBI Taxonomy" id="2079485"/>
    <lineage>
        <taxon>Bacteria</taxon>
        <taxon>Pseudomonadati</taxon>
        <taxon>Balneolota</taxon>
        <taxon>Balneolia</taxon>
        <taxon>Balneolales</taxon>
        <taxon>Balneolaceae</taxon>
        <taxon>Rhodohalobacter</taxon>
    </lineage>
</organism>